<dbReference type="EMBL" id="JBHFFA010000003">
    <property type="protein sequence ID" value="KAL2636049.1"/>
    <property type="molecule type" value="Genomic_DNA"/>
</dbReference>
<evidence type="ECO:0000256" key="2">
    <source>
        <dbReference type="ARBA" id="ARBA00010799"/>
    </source>
</evidence>
<dbReference type="GO" id="GO:0005789">
    <property type="term" value="C:endoplasmic reticulum membrane"/>
    <property type="evidence" value="ECO:0007669"/>
    <property type="project" value="UniProtKB-SubCell"/>
</dbReference>
<evidence type="ECO:0000256" key="6">
    <source>
        <dbReference type="ARBA" id="ARBA00023136"/>
    </source>
</evidence>
<evidence type="ECO:0000256" key="1">
    <source>
        <dbReference type="ARBA" id="ARBA00004586"/>
    </source>
</evidence>
<evidence type="ECO:0000313" key="8">
    <source>
        <dbReference type="EMBL" id="KAL2636049.1"/>
    </source>
</evidence>
<evidence type="ECO:0000256" key="7">
    <source>
        <dbReference type="SAM" id="Phobius"/>
    </source>
</evidence>
<evidence type="ECO:0000256" key="5">
    <source>
        <dbReference type="ARBA" id="ARBA00022989"/>
    </source>
</evidence>
<accession>A0ABD1YZ45</accession>
<dbReference type="PANTHER" id="PTHR42650:SF1">
    <property type="entry name" value="GUIDED ENTRY OF TAIL-ANCHORED PROTEINS FACTOR 1"/>
    <property type="match status" value="1"/>
</dbReference>
<dbReference type="Pfam" id="PF04420">
    <property type="entry name" value="CHD5"/>
    <property type="match status" value="1"/>
</dbReference>
<feature type="transmembrane region" description="Helical" evidence="7">
    <location>
        <begin position="52"/>
        <end position="72"/>
    </location>
</feature>
<evidence type="ECO:0000256" key="3">
    <source>
        <dbReference type="ARBA" id="ARBA00022692"/>
    </source>
</evidence>
<gene>
    <name evidence="8" type="ORF">R1flu_007528</name>
</gene>
<dbReference type="PANTHER" id="PTHR42650">
    <property type="entry name" value="TAIL-ANCHORED PROTEIN INSERTION RECEPTOR WRB"/>
    <property type="match status" value="1"/>
</dbReference>
<keyword evidence="5 7" id="KW-1133">Transmembrane helix</keyword>
<proteinExistence type="inferred from homology"/>
<evidence type="ECO:0008006" key="10">
    <source>
        <dbReference type="Google" id="ProtNLM"/>
    </source>
</evidence>
<dbReference type="Proteomes" id="UP001605036">
    <property type="component" value="Unassembled WGS sequence"/>
</dbReference>
<keyword evidence="4" id="KW-0256">Endoplasmic reticulum</keyword>
<dbReference type="InterPro" id="IPR028945">
    <property type="entry name" value="Get1"/>
</dbReference>
<evidence type="ECO:0000313" key="9">
    <source>
        <dbReference type="Proteomes" id="UP001605036"/>
    </source>
</evidence>
<comment type="caution">
    <text evidence="8">The sequence shown here is derived from an EMBL/GenBank/DDBJ whole genome shotgun (WGS) entry which is preliminary data.</text>
</comment>
<keyword evidence="6 7" id="KW-0472">Membrane</keyword>
<dbReference type="AlphaFoldDB" id="A0ABD1YZ45"/>
<comment type="similarity">
    <text evidence="2">Belongs to the WRB/GET1 family.</text>
</comment>
<name>A0ABD1YZ45_9MARC</name>
<organism evidence="8 9">
    <name type="scientific">Riccia fluitans</name>
    <dbReference type="NCBI Taxonomy" id="41844"/>
    <lineage>
        <taxon>Eukaryota</taxon>
        <taxon>Viridiplantae</taxon>
        <taxon>Streptophyta</taxon>
        <taxon>Embryophyta</taxon>
        <taxon>Marchantiophyta</taxon>
        <taxon>Marchantiopsida</taxon>
        <taxon>Marchantiidae</taxon>
        <taxon>Marchantiales</taxon>
        <taxon>Ricciaceae</taxon>
        <taxon>Riccia</taxon>
    </lineage>
</organism>
<reference evidence="8 9" key="1">
    <citation type="submission" date="2024-09" db="EMBL/GenBank/DDBJ databases">
        <title>Chromosome-scale assembly of Riccia fluitans.</title>
        <authorList>
            <person name="Paukszto L."/>
            <person name="Sawicki J."/>
            <person name="Karawczyk K."/>
            <person name="Piernik-Szablinska J."/>
            <person name="Szczecinska M."/>
            <person name="Mazdziarz M."/>
        </authorList>
    </citation>
    <scope>NUCLEOTIDE SEQUENCE [LARGE SCALE GENOMIC DNA]</scope>
    <source>
        <strain evidence="8">Rf_01</strain>
        <tissue evidence="8">Aerial parts of the thallus</tissue>
    </source>
</reference>
<comment type="subcellular location">
    <subcellularLocation>
        <location evidence="1">Endoplasmic reticulum membrane</location>
    </subcellularLocation>
</comment>
<keyword evidence="3 7" id="KW-0812">Transmembrane</keyword>
<protein>
    <recommendedName>
        <fullName evidence="10">Guided entry of tail-anchored proteins 1</fullName>
    </recommendedName>
</protein>
<feature type="transmembrane region" description="Helical" evidence="7">
    <location>
        <begin position="138"/>
        <end position="163"/>
    </location>
</feature>
<evidence type="ECO:0000256" key="4">
    <source>
        <dbReference type="ARBA" id="ARBA00022824"/>
    </source>
</evidence>
<keyword evidence="9" id="KW-1185">Reference proteome</keyword>
<sequence length="230" mass="26052">MEFLFVVQIRNCHFQTSSTSDLKIWIYDRKLIVSYLHVPGFWTGVMEEEAPFSAAAAIFAVLLLLHLFADFLSRIAPTTPLSPKERELLNEIRELHKAADSFSTPSTFAKAAKLKRQATVKEKEFAVLRQDQSRQRNWWLTLYSTTPNTLKIVVCIILALWFWRTSVATVPVSLLQPFEFLVSANKKSVGGELTVGIISWLVLTSRVSKFISTKVVGKPLPRKTAAKKLI</sequence>